<dbReference type="AlphaFoldDB" id="S9UIQ3"/>
<comment type="caution">
    <text evidence="4">The sequence shown here is derived from an EMBL/GenBank/DDBJ whole genome shotgun (WGS) entry which is preliminary data.</text>
</comment>
<dbReference type="InterPro" id="IPR036223">
    <property type="entry name" value="CAP_C_sf"/>
</dbReference>
<accession>S9UIQ3</accession>
<reference evidence="4" key="2">
    <citation type="submission" date="2013-03" db="EMBL/GenBank/DDBJ databases">
        <authorList>
            <person name="Motta M.C.M."/>
            <person name="Martins A.C.A."/>
            <person name="Preta C.M.C.C."/>
            <person name="Silva R."/>
            <person name="de Souza S.S."/>
            <person name="Klein C.C."/>
            <person name="de Almeida L.G.P."/>
            <person name="Cunha O.L."/>
            <person name="Colabardini A.C."/>
            <person name="Lima B.A."/>
            <person name="Machado C.R."/>
            <person name="Soares C.M.A."/>
            <person name="de Menezes C.B.A."/>
            <person name="Bartolomeu D.C."/>
            <person name="Grisard E.C."/>
            <person name="Fantinatti-Garboggini F."/>
            <person name="Rodrigues-Luiz G.F."/>
            <person name="Wagner G."/>
            <person name="Goldman G.H."/>
            <person name="Fietto J.L.R."/>
            <person name="Ciapina L.P."/>
            <person name="Brocchi M."/>
            <person name="Elias M.C."/>
            <person name="Goldman M.H.S."/>
            <person name="Sagot M.-F."/>
            <person name="Pereira M."/>
            <person name="Stoco P.H."/>
            <person name="Teixeira S.M.R."/>
            <person name="de Mendonca-Neto R.P."/>
            <person name="Maciel T.E.F."/>
            <person name="Mendes T.A.O."/>
            <person name="Urmenyi T.P."/>
            <person name="Teixeira M.M.G."/>
            <person name="de Camargo E.F.P."/>
            <person name="de Sousa W."/>
            <person name="Schenkman S."/>
            <person name="de Vasconcelos A.T.R."/>
        </authorList>
    </citation>
    <scope>NUCLEOTIDE SEQUENCE</scope>
</reference>
<evidence type="ECO:0000256" key="2">
    <source>
        <dbReference type="SAM" id="MobiDB-lite"/>
    </source>
</evidence>
<dbReference type="GO" id="GO:0019933">
    <property type="term" value="P:cAMP-mediated signaling"/>
    <property type="evidence" value="ECO:0007669"/>
    <property type="project" value="TreeGrafter"/>
</dbReference>
<dbReference type="Proteomes" id="UP000015354">
    <property type="component" value="Unassembled WGS sequence"/>
</dbReference>
<dbReference type="PANTHER" id="PTHR10652">
    <property type="entry name" value="ADENYLYL CYCLASE-ASSOCIATED PROTEIN"/>
    <property type="match status" value="1"/>
</dbReference>
<organism evidence="4 6">
    <name type="scientific">Strigomonas culicis</name>
    <dbReference type="NCBI Taxonomy" id="28005"/>
    <lineage>
        <taxon>Eukaryota</taxon>
        <taxon>Discoba</taxon>
        <taxon>Euglenozoa</taxon>
        <taxon>Kinetoplastea</taxon>
        <taxon>Metakinetoplastina</taxon>
        <taxon>Trypanosomatida</taxon>
        <taxon>Trypanosomatidae</taxon>
        <taxon>Strigomonadinae</taxon>
        <taxon>Strigomonas</taxon>
    </lineage>
</organism>
<dbReference type="EMBL" id="ATMH01003793">
    <property type="protein sequence ID" value="EPY30910.1"/>
    <property type="molecule type" value="Genomic_DNA"/>
</dbReference>
<sequence>MYKKNVQHGEVDMSTLTKKKAEAEERRLKKESGGTAAAAAAASPNEAPVLMQEGDKRWIVRNQVGVPSKKLRLELDKVNMRQAVRIENCRFVYLQIKGKVNSITVVNCNKVQVALDSVVSSLDVLKCEGCDVQVDNSAPTVSIENSNSINLYLVNPAEARATKIVTACSSSVNVNFPSAADSEETVERAIPEQFVSRIVPDGARGYKIETKANEMFS</sequence>
<dbReference type="Gene3D" id="2.160.20.70">
    <property type="match status" value="1"/>
</dbReference>
<name>S9UIQ3_9TRYP</name>
<keyword evidence="6" id="KW-1185">Reference proteome</keyword>
<feature type="compositionally biased region" description="Basic and acidic residues" evidence="2">
    <location>
        <begin position="19"/>
        <end position="32"/>
    </location>
</feature>
<feature type="domain" description="C-CAP/cofactor C-like" evidence="3">
    <location>
        <begin position="44"/>
        <end position="190"/>
    </location>
</feature>
<evidence type="ECO:0000313" key="6">
    <source>
        <dbReference type="Proteomes" id="UP000015354"/>
    </source>
</evidence>
<evidence type="ECO:0000313" key="4">
    <source>
        <dbReference type="EMBL" id="EPY28843.1"/>
    </source>
</evidence>
<dbReference type="InterPro" id="IPR006599">
    <property type="entry name" value="CARP_motif"/>
</dbReference>
<evidence type="ECO:0000313" key="5">
    <source>
        <dbReference type="EMBL" id="EPY30910.1"/>
    </source>
</evidence>
<dbReference type="SUPFAM" id="SSF69340">
    <property type="entry name" value="C-terminal domain of adenylylcyclase associated protein"/>
    <property type="match status" value="1"/>
</dbReference>
<dbReference type="GO" id="GO:0003779">
    <property type="term" value="F:actin binding"/>
    <property type="evidence" value="ECO:0007669"/>
    <property type="project" value="InterPro"/>
</dbReference>
<dbReference type="Pfam" id="PF08603">
    <property type="entry name" value="CAP_C"/>
    <property type="match status" value="1"/>
</dbReference>
<reference evidence="4 6" key="1">
    <citation type="journal article" date="2013" name="PLoS ONE">
        <title>Predicting the Proteins of Angomonas deanei, Strigomonas culicis and Their Respective Endosymbionts Reveals New Aspects of the Trypanosomatidae Family.</title>
        <authorList>
            <person name="Motta M.C."/>
            <person name="Martins A.C."/>
            <person name="de Souza S.S."/>
            <person name="Catta-Preta C.M."/>
            <person name="Silva R."/>
            <person name="Klein C.C."/>
            <person name="de Almeida L.G."/>
            <person name="de Lima Cunha O."/>
            <person name="Ciapina L.P."/>
            <person name="Brocchi M."/>
            <person name="Colabardini A.C."/>
            <person name="de Araujo Lima B."/>
            <person name="Machado C.R."/>
            <person name="de Almeida Soares C.M."/>
            <person name="Probst C.M."/>
            <person name="de Menezes C.B."/>
            <person name="Thompson C.E."/>
            <person name="Bartholomeu D.C."/>
            <person name="Gradia D.F."/>
            <person name="Pavoni D.P."/>
            <person name="Grisard E.C."/>
            <person name="Fantinatti-Garboggini F."/>
            <person name="Marchini F.K."/>
            <person name="Rodrigues-Luiz G.F."/>
            <person name="Wagner G."/>
            <person name="Goldman G.H."/>
            <person name="Fietto J.L."/>
            <person name="Elias M.C."/>
            <person name="Goldman M.H."/>
            <person name="Sagot M.F."/>
            <person name="Pereira M."/>
            <person name="Stoco P.H."/>
            <person name="de Mendonca-Neto R.P."/>
            <person name="Teixeira S.M."/>
            <person name="Maciel T.E."/>
            <person name="de Oliveira Mendes T.A."/>
            <person name="Urmenyi T.P."/>
            <person name="de Souza W."/>
            <person name="Schenkman S."/>
            <person name="de Vasconcelos A.T."/>
        </authorList>
    </citation>
    <scope>NUCLEOTIDE SEQUENCE [LARGE SCALE GENOMIC DNA]</scope>
</reference>
<comment type="similarity">
    <text evidence="1">Belongs to the CAP family.</text>
</comment>
<feature type="region of interest" description="Disordered" evidence="2">
    <location>
        <begin position="1"/>
        <end position="45"/>
    </location>
</feature>
<dbReference type="GO" id="GO:0007015">
    <property type="term" value="P:actin filament organization"/>
    <property type="evidence" value="ECO:0007669"/>
    <property type="project" value="TreeGrafter"/>
</dbReference>
<dbReference type="InterPro" id="IPR016098">
    <property type="entry name" value="CAP/MinC_C"/>
</dbReference>
<protein>
    <recommendedName>
        <fullName evidence="3">C-CAP/cofactor C-like domain-containing protein</fullName>
    </recommendedName>
</protein>
<dbReference type="InterPro" id="IPR013912">
    <property type="entry name" value="Adenylate_cyclase-assoc_CAP_C"/>
</dbReference>
<evidence type="ECO:0000259" key="3">
    <source>
        <dbReference type="PROSITE" id="PS51329"/>
    </source>
</evidence>
<dbReference type="InterPro" id="IPR001837">
    <property type="entry name" value="Adenylate_cyclase-assoc_CAP"/>
</dbReference>
<dbReference type="InterPro" id="IPR017901">
    <property type="entry name" value="C-CAP_CF_C-like"/>
</dbReference>
<dbReference type="GO" id="GO:0008179">
    <property type="term" value="F:adenylate cyclase binding"/>
    <property type="evidence" value="ECO:0007669"/>
    <property type="project" value="TreeGrafter"/>
</dbReference>
<dbReference type="PROSITE" id="PS51329">
    <property type="entry name" value="C_CAP_COFACTOR_C"/>
    <property type="match status" value="1"/>
</dbReference>
<dbReference type="SMART" id="SM00673">
    <property type="entry name" value="CARP"/>
    <property type="match status" value="2"/>
</dbReference>
<evidence type="ECO:0000256" key="1">
    <source>
        <dbReference type="ARBA" id="ARBA00007659"/>
    </source>
</evidence>
<gene>
    <name evidence="5" type="ORF">STCU_03793</name>
    <name evidence="4" type="ORF">STCU_04853</name>
</gene>
<dbReference type="OrthoDB" id="1601at2759"/>
<dbReference type="EMBL" id="ATMH01004853">
    <property type="protein sequence ID" value="EPY28843.1"/>
    <property type="molecule type" value="Genomic_DNA"/>
</dbReference>
<dbReference type="GO" id="GO:0005737">
    <property type="term" value="C:cytoplasm"/>
    <property type="evidence" value="ECO:0007669"/>
    <property type="project" value="TreeGrafter"/>
</dbReference>
<dbReference type="PANTHER" id="PTHR10652:SF0">
    <property type="entry name" value="ADENYLYL CYCLASE-ASSOCIATED PROTEIN"/>
    <property type="match status" value="1"/>
</dbReference>
<proteinExistence type="inferred from homology"/>